<comment type="caution">
    <text evidence="1">The sequence shown here is derived from an EMBL/GenBank/DDBJ whole genome shotgun (WGS) entry which is preliminary data.</text>
</comment>
<sequence>MNVHRRDRDKSSVGLSTASVLFKRPKVAVSAWPYSPLQWRVLELKPASSIEGLDLELRLGVSTWMNSFNFDFSSLFASHL</sequence>
<evidence type="ECO:0000313" key="1">
    <source>
        <dbReference type="EMBL" id="KAE8683099.1"/>
    </source>
</evidence>
<evidence type="ECO:0000313" key="2">
    <source>
        <dbReference type="Proteomes" id="UP000436088"/>
    </source>
</evidence>
<keyword evidence="2" id="KW-1185">Reference proteome</keyword>
<dbReference type="EMBL" id="VEPZ02001272">
    <property type="protein sequence ID" value="KAE8683099.1"/>
    <property type="molecule type" value="Genomic_DNA"/>
</dbReference>
<accession>A0A6A2YUU8</accession>
<organism evidence="1 2">
    <name type="scientific">Hibiscus syriacus</name>
    <name type="common">Rose of Sharon</name>
    <dbReference type="NCBI Taxonomy" id="106335"/>
    <lineage>
        <taxon>Eukaryota</taxon>
        <taxon>Viridiplantae</taxon>
        <taxon>Streptophyta</taxon>
        <taxon>Embryophyta</taxon>
        <taxon>Tracheophyta</taxon>
        <taxon>Spermatophyta</taxon>
        <taxon>Magnoliopsida</taxon>
        <taxon>eudicotyledons</taxon>
        <taxon>Gunneridae</taxon>
        <taxon>Pentapetalae</taxon>
        <taxon>rosids</taxon>
        <taxon>malvids</taxon>
        <taxon>Malvales</taxon>
        <taxon>Malvaceae</taxon>
        <taxon>Malvoideae</taxon>
        <taxon>Hibiscus</taxon>
    </lineage>
</organism>
<protein>
    <submittedName>
        <fullName evidence="1">Uncharacterized protein</fullName>
    </submittedName>
</protein>
<dbReference type="Proteomes" id="UP000436088">
    <property type="component" value="Unassembled WGS sequence"/>
</dbReference>
<gene>
    <name evidence="1" type="ORF">F3Y22_tig00111215pilonHSYRG00048</name>
</gene>
<reference evidence="1" key="1">
    <citation type="submission" date="2019-09" db="EMBL/GenBank/DDBJ databases">
        <title>Draft genome information of white flower Hibiscus syriacus.</title>
        <authorList>
            <person name="Kim Y.-M."/>
        </authorList>
    </citation>
    <scope>NUCLEOTIDE SEQUENCE [LARGE SCALE GENOMIC DNA]</scope>
    <source>
        <strain evidence="1">YM2019G1</strain>
    </source>
</reference>
<proteinExistence type="predicted"/>
<dbReference type="AlphaFoldDB" id="A0A6A2YUU8"/>
<name>A0A6A2YUU8_HIBSY</name>